<dbReference type="EMBL" id="MF185718">
    <property type="protein sequence ID" value="ASX98765.1"/>
    <property type="molecule type" value="Genomic_DNA"/>
</dbReference>
<accession>A0A286N308</accession>
<dbReference type="KEGG" id="vg:40086196"/>
<keyword evidence="2" id="KW-1185">Reference proteome</keyword>
<evidence type="ECO:0000313" key="2">
    <source>
        <dbReference type="Proteomes" id="UP000225683"/>
    </source>
</evidence>
<dbReference type="OrthoDB" id="28408at10239"/>
<evidence type="ECO:0000313" key="1">
    <source>
        <dbReference type="EMBL" id="ASX98765.1"/>
    </source>
</evidence>
<organism evidence="1 2">
    <name type="scientific">Arthrobacter phage Colucci</name>
    <dbReference type="NCBI Taxonomy" id="2015834"/>
    <lineage>
        <taxon>Viruses</taxon>
        <taxon>Duplodnaviria</taxon>
        <taxon>Heunggongvirae</taxon>
        <taxon>Uroviricota</taxon>
        <taxon>Caudoviricetes</taxon>
        <taxon>Klausavirus</taxon>
        <taxon>Klausavirus colucci</taxon>
    </lineage>
</organism>
<dbReference type="RefSeq" id="YP_009610110.1">
    <property type="nucleotide sequence ID" value="NC_042000.1"/>
</dbReference>
<name>A0A286N308_9CAUD</name>
<protein>
    <submittedName>
        <fullName evidence="1">Uncharacterized protein</fullName>
    </submittedName>
</protein>
<gene>
    <name evidence="1" type="primary">96</name>
    <name evidence="1" type="ORF">SEA_COLUCCI_96</name>
</gene>
<sequence length="201" mass="21362">MSNPIKEYLNYTNDDGTRALTVNPQADGGVFLKLSTVLPNGQQQLGSIIVTHDAVPRVLFEIAGGNPTEQDVEEARAIAESIATGDQSLLNIGALARRVLLALHFNIHGIPPREEVPAPDAEPSRCAGCASVDEAYADAAHDSHATEAMATMQDPDYDPNAEELADPVDDTNYVAKLAAENASLRNKLAAIQALTSPHVNL</sequence>
<proteinExistence type="predicted"/>
<reference evidence="1 2" key="1">
    <citation type="submission" date="2017-06" db="EMBL/GenBank/DDBJ databases">
        <authorList>
            <person name="Conboy A.J."/>
            <person name="Conboy D.B."/>
            <person name="Kulkosky J."/>
            <person name="Cross T."/>
            <person name="Moy E.A."/>
            <person name="Stoner T.H."/>
            <person name="Garlena R.A."/>
            <person name="Russell D.A."/>
            <person name="Pope W.H."/>
            <person name="Jacobs-Sera D."/>
            <person name="Hatfull G.F."/>
        </authorList>
    </citation>
    <scope>NUCLEOTIDE SEQUENCE [LARGE SCALE GENOMIC DNA]</scope>
</reference>
<dbReference type="GeneID" id="40086196"/>
<dbReference type="Proteomes" id="UP000225683">
    <property type="component" value="Genome"/>
</dbReference>